<keyword evidence="3" id="KW-1185">Reference proteome</keyword>
<dbReference type="AlphaFoldDB" id="A0A8T0IJ32"/>
<sequence>MLSNLMQENYTIKRRQKGNLQVTDSATRDDLGDDNDDDDDDDDDYTNSRDEGRAEEHKLGAQIEKKVHRDYPRQFQRSYATERQHEQIVELETRREIGRCDRNLINGM</sequence>
<dbReference type="Proteomes" id="UP000822688">
    <property type="component" value="Chromosome 3"/>
</dbReference>
<evidence type="ECO:0000256" key="1">
    <source>
        <dbReference type="SAM" id="MobiDB-lite"/>
    </source>
</evidence>
<comment type="caution">
    <text evidence="2">The sequence shown here is derived from an EMBL/GenBank/DDBJ whole genome shotgun (WGS) entry which is preliminary data.</text>
</comment>
<evidence type="ECO:0000313" key="2">
    <source>
        <dbReference type="EMBL" id="KAG0582558.1"/>
    </source>
</evidence>
<reference evidence="2" key="1">
    <citation type="submission" date="2020-06" db="EMBL/GenBank/DDBJ databases">
        <title>WGS assembly of Ceratodon purpureus strain R40.</title>
        <authorList>
            <person name="Carey S.B."/>
            <person name="Jenkins J."/>
            <person name="Shu S."/>
            <person name="Lovell J.T."/>
            <person name="Sreedasyam A."/>
            <person name="Maumus F."/>
            <person name="Tiley G.P."/>
            <person name="Fernandez-Pozo N."/>
            <person name="Barry K."/>
            <person name="Chen C."/>
            <person name="Wang M."/>
            <person name="Lipzen A."/>
            <person name="Daum C."/>
            <person name="Saski C.A."/>
            <person name="Payton A.C."/>
            <person name="Mcbreen J.C."/>
            <person name="Conrad R.E."/>
            <person name="Kollar L.M."/>
            <person name="Olsson S."/>
            <person name="Huttunen S."/>
            <person name="Landis J.B."/>
            <person name="Wickett N.J."/>
            <person name="Johnson M.G."/>
            <person name="Rensing S.A."/>
            <person name="Grimwood J."/>
            <person name="Schmutz J."/>
            <person name="Mcdaniel S.F."/>
        </authorList>
    </citation>
    <scope>NUCLEOTIDE SEQUENCE</scope>
    <source>
        <strain evidence="2">R40</strain>
    </source>
</reference>
<feature type="region of interest" description="Disordered" evidence="1">
    <location>
        <begin position="1"/>
        <end position="79"/>
    </location>
</feature>
<accession>A0A8T0IJ32</accession>
<feature type="compositionally biased region" description="Basic and acidic residues" evidence="1">
    <location>
        <begin position="46"/>
        <end position="72"/>
    </location>
</feature>
<name>A0A8T0IJ32_CERPU</name>
<feature type="compositionally biased region" description="Polar residues" evidence="1">
    <location>
        <begin position="1"/>
        <end position="10"/>
    </location>
</feature>
<evidence type="ECO:0000313" key="3">
    <source>
        <dbReference type="Proteomes" id="UP000822688"/>
    </source>
</evidence>
<proteinExistence type="predicted"/>
<feature type="compositionally biased region" description="Acidic residues" evidence="1">
    <location>
        <begin position="31"/>
        <end position="45"/>
    </location>
</feature>
<gene>
    <name evidence="2" type="ORF">KC19_3G069300</name>
</gene>
<dbReference type="EMBL" id="CM026423">
    <property type="protein sequence ID" value="KAG0582558.1"/>
    <property type="molecule type" value="Genomic_DNA"/>
</dbReference>
<organism evidence="2 3">
    <name type="scientific">Ceratodon purpureus</name>
    <name type="common">Fire moss</name>
    <name type="synonym">Dicranum purpureum</name>
    <dbReference type="NCBI Taxonomy" id="3225"/>
    <lineage>
        <taxon>Eukaryota</taxon>
        <taxon>Viridiplantae</taxon>
        <taxon>Streptophyta</taxon>
        <taxon>Embryophyta</taxon>
        <taxon>Bryophyta</taxon>
        <taxon>Bryophytina</taxon>
        <taxon>Bryopsida</taxon>
        <taxon>Dicranidae</taxon>
        <taxon>Pseudoditrichales</taxon>
        <taxon>Ditrichaceae</taxon>
        <taxon>Ceratodon</taxon>
    </lineage>
</organism>
<protein>
    <submittedName>
        <fullName evidence="2">Uncharacterized protein</fullName>
    </submittedName>
</protein>